<dbReference type="EMBL" id="CVRS01000129">
    <property type="protein sequence ID" value="CRL43290.1"/>
    <property type="molecule type" value="Genomic_DNA"/>
</dbReference>
<dbReference type="OrthoDB" id="2083907at2"/>
<feature type="transmembrane region" description="Helical" evidence="1">
    <location>
        <begin position="186"/>
        <end position="206"/>
    </location>
</feature>
<organism evidence="2 3">
    <name type="scientific">Roseburia inulinivorans</name>
    <dbReference type="NCBI Taxonomy" id="360807"/>
    <lineage>
        <taxon>Bacteria</taxon>
        <taxon>Bacillati</taxon>
        <taxon>Bacillota</taxon>
        <taxon>Clostridia</taxon>
        <taxon>Lachnospirales</taxon>
        <taxon>Lachnospiraceae</taxon>
        <taxon>Roseburia</taxon>
    </lineage>
</organism>
<sequence>MERIKTLNYYQKGIIIVMVAMILIFAMIYPKTISRVGYRYNDEILVPNQENGNIVYSGKINGVPTQFIVSKEKSIVLQHGDKTYGPYTMKEDPTAIPKDEELAEQMIGVEICNNDKVLFRGGVLDFGDDYWLYNEDGTLDNFGFTYVTGDGIERDENGNVIDKIEPSASTIYELINDPELTHKGEALAWFGAAFICVLNVLSILFADELFRWNLLFQIRNVENAEPSDWEIAGRYIGWTVMTIMSLVIFITGLQ</sequence>
<proteinExistence type="predicted"/>
<evidence type="ECO:0000313" key="3">
    <source>
        <dbReference type="Proteomes" id="UP000049828"/>
    </source>
</evidence>
<accession>A0A0M6X043</accession>
<name>A0A0M6X043_9FIRM</name>
<evidence type="ECO:0000256" key="1">
    <source>
        <dbReference type="SAM" id="Phobius"/>
    </source>
</evidence>
<keyword evidence="1" id="KW-0812">Transmembrane</keyword>
<protein>
    <submittedName>
        <fullName evidence="2">Uncharacterized protein</fullName>
    </submittedName>
</protein>
<keyword evidence="3" id="KW-1185">Reference proteome</keyword>
<dbReference type="Proteomes" id="UP000049828">
    <property type="component" value="Unassembled WGS sequence"/>
</dbReference>
<dbReference type="AlphaFoldDB" id="A0A0M6X043"/>
<evidence type="ECO:0000313" key="2">
    <source>
        <dbReference type="EMBL" id="CRL43290.1"/>
    </source>
</evidence>
<reference evidence="3" key="1">
    <citation type="submission" date="2015-05" db="EMBL/GenBank/DDBJ databases">
        <authorList>
            <consortium name="Pathogen Informatics"/>
        </authorList>
    </citation>
    <scope>NUCLEOTIDE SEQUENCE [LARGE SCALE GENOMIC DNA]</scope>
    <source>
        <strain evidence="3">L1-83</strain>
    </source>
</reference>
<dbReference type="RefSeq" id="WP_021923345.1">
    <property type="nucleotide sequence ID" value="NZ_CAKZTK010000060.1"/>
</dbReference>
<feature type="transmembrane region" description="Helical" evidence="1">
    <location>
        <begin position="235"/>
        <end position="253"/>
    </location>
</feature>
<keyword evidence="1" id="KW-0472">Membrane</keyword>
<gene>
    <name evidence="2" type="ORF">RIL183_09041</name>
</gene>
<keyword evidence="1" id="KW-1133">Transmembrane helix</keyword>
<feature type="transmembrane region" description="Helical" evidence="1">
    <location>
        <begin position="12"/>
        <end position="29"/>
    </location>
</feature>